<dbReference type="SUPFAM" id="SSF47323">
    <property type="entry name" value="Anticodon-binding domain of a subclass of class I aminoacyl-tRNA synthetases"/>
    <property type="match status" value="1"/>
</dbReference>
<reference evidence="11" key="1">
    <citation type="submission" date="2020-11" db="EMBL/GenBank/DDBJ databases">
        <authorList>
            <person name="Tran Van P."/>
        </authorList>
    </citation>
    <scope>NUCLEOTIDE SEQUENCE</scope>
</reference>
<name>A0A7R9BN08_9CRUS</name>
<dbReference type="FunFam" id="1.10.730.10:FF:000064">
    <property type="entry name" value="Probable arginine--tRNA ligase, cytoplasmic"/>
    <property type="match status" value="1"/>
</dbReference>
<keyword evidence="6 9" id="KW-0648">Protein biosynthesis</keyword>
<evidence type="ECO:0000259" key="10">
    <source>
        <dbReference type="SMART" id="SM00836"/>
    </source>
</evidence>
<organism evidence="11">
    <name type="scientific">Notodromas monacha</name>
    <dbReference type="NCBI Taxonomy" id="399045"/>
    <lineage>
        <taxon>Eukaryota</taxon>
        <taxon>Metazoa</taxon>
        <taxon>Ecdysozoa</taxon>
        <taxon>Arthropoda</taxon>
        <taxon>Crustacea</taxon>
        <taxon>Oligostraca</taxon>
        <taxon>Ostracoda</taxon>
        <taxon>Podocopa</taxon>
        <taxon>Podocopida</taxon>
        <taxon>Cypridocopina</taxon>
        <taxon>Cypridoidea</taxon>
        <taxon>Cyprididae</taxon>
        <taxon>Notodromas</taxon>
    </lineage>
</organism>
<dbReference type="SUPFAM" id="SSF52374">
    <property type="entry name" value="Nucleotidylyl transferase"/>
    <property type="match status" value="1"/>
</dbReference>
<dbReference type="Gene3D" id="3.40.50.620">
    <property type="entry name" value="HUPs"/>
    <property type="match status" value="1"/>
</dbReference>
<evidence type="ECO:0000256" key="3">
    <source>
        <dbReference type="ARBA" id="ARBA00022598"/>
    </source>
</evidence>
<dbReference type="InterPro" id="IPR035684">
    <property type="entry name" value="ArgRS_core"/>
</dbReference>
<evidence type="ECO:0000256" key="7">
    <source>
        <dbReference type="ARBA" id="ARBA00023146"/>
    </source>
</evidence>
<accession>A0A7R9BN08</accession>
<dbReference type="Proteomes" id="UP000678499">
    <property type="component" value="Unassembled WGS sequence"/>
</dbReference>
<dbReference type="InterPro" id="IPR001278">
    <property type="entry name" value="Arg-tRNA-ligase"/>
</dbReference>
<dbReference type="PANTHER" id="PTHR11956">
    <property type="entry name" value="ARGINYL-TRNA SYNTHETASE"/>
    <property type="match status" value="1"/>
</dbReference>
<dbReference type="GO" id="GO:0005524">
    <property type="term" value="F:ATP binding"/>
    <property type="evidence" value="ECO:0007669"/>
    <property type="project" value="UniProtKB-KW"/>
</dbReference>
<keyword evidence="7 9" id="KW-0030">Aminoacyl-tRNA synthetase</keyword>
<evidence type="ECO:0000256" key="9">
    <source>
        <dbReference type="RuleBase" id="RU363038"/>
    </source>
</evidence>
<dbReference type="Pfam" id="PF05746">
    <property type="entry name" value="DALR_1"/>
    <property type="match status" value="1"/>
</dbReference>
<dbReference type="EMBL" id="OA882883">
    <property type="protein sequence ID" value="CAD7277261.1"/>
    <property type="molecule type" value="Genomic_DNA"/>
</dbReference>
<dbReference type="InterPro" id="IPR014729">
    <property type="entry name" value="Rossmann-like_a/b/a_fold"/>
</dbReference>
<evidence type="ECO:0000313" key="12">
    <source>
        <dbReference type="Proteomes" id="UP000678499"/>
    </source>
</evidence>
<dbReference type="Gene3D" id="1.10.730.10">
    <property type="entry name" value="Isoleucyl-tRNA Synthetase, Domain 1"/>
    <property type="match status" value="1"/>
</dbReference>
<evidence type="ECO:0000313" key="11">
    <source>
        <dbReference type="EMBL" id="CAD7277261.1"/>
    </source>
</evidence>
<sequence>MLKGIFNICMSEAVVKLLQDKGLLIEDEGRKVMFAKPESSKVPLTVVKTDGSYTYDTSDMATLKQRIEEEKADRIIYVTDEGQSTHFKTIFSCGEIAEIWDRSKVRVDHATFGVVLGEDGKKFKTRSGDTVRLADLLLEGVRRAEEKLKEKGRDQELTAEELVAARDNVAIGCIKYNDLCHNRCHEYMFSFDKMLEDKGNTAAYLLYQYTRIKSISRLGGVNEEEVLQRAANEPLVLEHEKEIKLAKTLMKFPIVIERLLDDLLLHSLCEYLYEVSQTFSEFYDNCYCIERNRETKEVIKIHYNRLMMCEATARIMAACFNILGVKPVSRM</sequence>
<comment type="catalytic activity">
    <reaction evidence="8">
        <text>tRNA(Arg) + L-arginine + ATP = L-arginyl-tRNA(Arg) + AMP + diphosphate</text>
        <dbReference type="Rhea" id="RHEA:20301"/>
        <dbReference type="Rhea" id="RHEA-COMP:9658"/>
        <dbReference type="Rhea" id="RHEA-COMP:9673"/>
        <dbReference type="ChEBI" id="CHEBI:30616"/>
        <dbReference type="ChEBI" id="CHEBI:32682"/>
        <dbReference type="ChEBI" id="CHEBI:33019"/>
        <dbReference type="ChEBI" id="CHEBI:78442"/>
        <dbReference type="ChEBI" id="CHEBI:78513"/>
        <dbReference type="ChEBI" id="CHEBI:456215"/>
        <dbReference type="EC" id="6.1.1.19"/>
    </reaction>
</comment>
<keyword evidence="3 9" id="KW-0436">Ligase</keyword>
<evidence type="ECO:0000256" key="8">
    <source>
        <dbReference type="ARBA" id="ARBA00049339"/>
    </source>
</evidence>
<dbReference type="SMART" id="SM00836">
    <property type="entry name" value="DALR_1"/>
    <property type="match status" value="1"/>
</dbReference>
<gene>
    <name evidence="11" type="ORF">NMOB1V02_LOCUS4996</name>
</gene>
<dbReference type="Pfam" id="PF00750">
    <property type="entry name" value="tRNA-synt_1d"/>
    <property type="match status" value="1"/>
</dbReference>
<evidence type="ECO:0000256" key="6">
    <source>
        <dbReference type="ARBA" id="ARBA00022917"/>
    </source>
</evidence>
<feature type="domain" description="DALR anticodon binding" evidence="10">
    <location>
        <begin position="205"/>
        <end position="331"/>
    </location>
</feature>
<evidence type="ECO:0000256" key="4">
    <source>
        <dbReference type="ARBA" id="ARBA00022741"/>
    </source>
</evidence>
<comment type="similarity">
    <text evidence="1 9">Belongs to the class-I aminoacyl-tRNA synthetase family.</text>
</comment>
<dbReference type="EMBL" id="CAJPEX010000846">
    <property type="protein sequence ID" value="CAG0917413.1"/>
    <property type="molecule type" value="Genomic_DNA"/>
</dbReference>
<keyword evidence="4 9" id="KW-0547">Nucleotide-binding</keyword>
<keyword evidence="5 9" id="KW-0067">ATP-binding</keyword>
<keyword evidence="12" id="KW-1185">Reference proteome</keyword>
<dbReference type="OrthoDB" id="68056at2759"/>
<dbReference type="AlphaFoldDB" id="A0A7R9BN08"/>
<dbReference type="InterPro" id="IPR009080">
    <property type="entry name" value="tRNAsynth_Ia_anticodon-bd"/>
</dbReference>
<evidence type="ECO:0000256" key="2">
    <source>
        <dbReference type="ARBA" id="ARBA00012837"/>
    </source>
</evidence>
<protein>
    <recommendedName>
        <fullName evidence="2">arginine--tRNA ligase</fullName>
        <ecNumber evidence="2">6.1.1.19</ecNumber>
    </recommendedName>
</protein>
<dbReference type="InterPro" id="IPR008909">
    <property type="entry name" value="DALR_anticod-bd"/>
</dbReference>
<dbReference type="GO" id="GO:0004814">
    <property type="term" value="F:arginine-tRNA ligase activity"/>
    <property type="evidence" value="ECO:0007669"/>
    <property type="project" value="UniProtKB-EC"/>
</dbReference>
<dbReference type="PANTHER" id="PTHR11956:SF5">
    <property type="entry name" value="ARGININE--TRNA LIGASE, CYTOPLASMIC"/>
    <property type="match status" value="1"/>
</dbReference>
<dbReference type="GO" id="GO:0006420">
    <property type="term" value="P:arginyl-tRNA aminoacylation"/>
    <property type="evidence" value="ECO:0007669"/>
    <property type="project" value="InterPro"/>
</dbReference>
<proteinExistence type="inferred from homology"/>
<evidence type="ECO:0000256" key="5">
    <source>
        <dbReference type="ARBA" id="ARBA00022840"/>
    </source>
</evidence>
<evidence type="ECO:0000256" key="1">
    <source>
        <dbReference type="ARBA" id="ARBA00005594"/>
    </source>
</evidence>
<dbReference type="EC" id="6.1.1.19" evidence="2"/>